<evidence type="ECO:0000256" key="1">
    <source>
        <dbReference type="ARBA" id="ARBA00004141"/>
    </source>
</evidence>
<evidence type="ECO:0000313" key="6">
    <source>
        <dbReference type="EMBL" id="SDL77849.1"/>
    </source>
</evidence>
<gene>
    <name evidence="6" type="ORF">SAMN05421813_102118</name>
</gene>
<sequence>MNQILSNGLLRVLFAIPFAVFGIMHLMNAAAMQGMVPAYVPGGVIWVYVTGVLLIVGAIGFILNKSAQMAGYVLGGLMLIFILTTHLPAVLGGDQNAMGSLLKDFALMAGALFIGNSSSK</sequence>
<evidence type="ECO:0000256" key="4">
    <source>
        <dbReference type="ARBA" id="ARBA00023136"/>
    </source>
</evidence>
<reference evidence="7" key="1">
    <citation type="submission" date="2016-10" db="EMBL/GenBank/DDBJ databases">
        <authorList>
            <person name="Varghese N."/>
            <person name="Submissions S."/>
        </authorList>
    </citation>
    <scope>NUCLEOTIDE SEQUENCE [LARGE SCALE GENOMIC DNA]</scope>
    <source>
        <strain evidence="7">DSM 24536</strain>
    </source>
</reference>
<evidence type="ECO:0000313" key="7">
    <source>
        <dbReference type="Proteomes" id="UP000199226"/>
    </source>
</evidence>
<dbReference type="STRING" id="990371.SAMN05421813_102118"/>
<dbReference type="EMBL" id="FNHH01000002">
    <property type="protein sequence ID" value="SDL77849.1"/>
    <property type="molecule type" value="Genomic_DNA"/>
</dbReference>
<feature type="transmembrane region" description="Helical" evidence="5">
    <location>
        <begin position="12"/>
        <end position="31"/>
    </location>
</feature>
<feature type="transmembrane region" description="Helical" evidence="5">
    <location>
        <begin position="70"/>
        <end position="91"/>
    </location>
</feature>
<evidence type="ECO:0000256" key="2">
    <source>
        <dbReference type="ARBA" id="ARBA00022692"/>
    </source>
</evidence>
<accession>A0A1G9MUF5</accession>
<proteinExistence type="predicted"/>
<dbReference type="RefSeq" id="WP_090698821.1">
    <property type="nucleotide sequence ID" value="NZ_FNHH01000002.1"/>
</dbReference>
<keyword evidence="2 5" id="KW-0812">Transmembrane</keyword>
<keyword evidence="4 5" id="KW-0472">Membrane</keyword>
<keyword evidence="7" id="KW-1185">Reference proteome</keyword>
<protein>
    <recommendedName>
        <fullName evidence="8">DoxX protein</fullName>
    </recommendedName>
</protein>
<organism evidence="6 7">
    <name type="scientific">Daejeonella rubra</name>
    <dbReference type="NCBI Taxonomy" id="990371"/>
    <lineage>
        <taxon>Bacteria</taxon>
        <taxon>Pseudomonadati</taxon>
        <taxon>Bacteroidota</taxon>
        <taxon>Sphingobacteriia</taxon>
        <taxon>Sphingobacteriales</taxon>
        <taxon>Sphingobacteriaceae</taxon>
        <taxon>Daejeonella</taxon>
    </lineage>
</organism>
<comment type="subcellular location">
    <subcellularLocation>
        <location evidence="1">Membrane</location>
        <topology evidence="1">Multi-pass membrane protein</topology>
    </subcellularLocation>
</comment>
<evidence type="ECO:0000256" key="5">
    <source>
        <dbReference type="SAM" id="Phobius"/>
    </source>
</evidence>
<dbReference type="Proteomes" id="UP000199226">
    <property type="component" value="Unassembled WGS sequence"/>
</dbReference>
<dbReference type="AlphaFoldDB" id="A0A1G9MUF5"/>
<keyword evidence="3 5" id="KW-1133">Transmembrane helix</keyword>
<dbReference type="InterPro" id="IPR032808">
    <property type="entry name" value="DoxX"/>
</dbReference>
<feature type="transmembrane region" description="Helical" evidence="5">
    <location>
        <begin position="43"/>
        <end position="63"/>
    </location>
</feature>
<dbReference type="Pfam" id="PF07681">
    <property type="entry name" value="DoxX"/>
    <property type="match status" value="1"/>
</dbReference>
<dbReference type="OrthoDB" id="1122300at2"/>
<evidence type="ECO:0000256" key="3">
    <source>
        <dbReference type="ARBA" id="ARBA00022989"/>
    </source>
</evidence>
<evidence type="ECO:0008006" key="8">
    <source>
        <dbReference type="Google" id="ProtNLM"/>
    </source>
</evidence>
<name>A0A1G9MUF5_9SPHI</name>